<proteinExistence type="predicted"/>
<evidence type="ECO:0000313" key="7">
    <source>
        <dbReference type="Proteomes" id="UP000316852"/>
    </source>
</evidence>
<dbReference type="InterPro" id="IPR013517">
    <property type="entry name" value="FG-GAP"/>
</dbReference>
<dbReference type="PANTHER" id="PTHR23220">
    <property type="entry name" value="INTEGRIN ALPHA"/>
    <property type="match status" value="1"/>
</dbReference>
<comment type="caution">
    <text evidence="6">The sequence shown here is derived from an EMBL/GenBank/DDBJ whole genome shotgun (WGS) entry which is preliminary data.</text>
</comment>
<dbReference type="InterPro" id="IPR000413">
    <property type="entry name" value="Integrin_alpha"/>
</dbReference>
<dbReference type="GO" id="GO:0007229">
    <property type="term" value="P:integrin-mediated signaling pathway"/>
    <property type="evidence" value="ECO:0007669"/>
    <property type="project" value="TreeGrafter"/>
</dbReference>
<protein>
    <recommendedName>
        <fullName evidence="5">FlgD/Vpr Ig-like domain-containing protein</fullName>
    </recommendedName>
</protein>
<feature type="domain" description="FlgD/Vpr Ig-like" evidence="5">
    <location>
        <begin position="1064"/>
        <end position="1112"/>
    </location>
</feature>
<evidence type="ECO:0000256" key="3">
    <source>
        <dbReference type="ARBA" id="ARBA00023180"/>
    </source>
</evidence>
<reference evidence="6 7" key="1">
    <citation type="journal article" date="2019" name="Nat. Microbiol.">
        <title>Mediterranean grassland soil C-N compound turnover is dependent on rainfall and depth, and is mediated by genomically divergent microorganisms.</title>
        <authorList>
            <person name="Diamond S."/>
            <person name="Andeer P.F."/>
            <person name="Li Z."/>
            <person name="Crits-Christoph A."/>
            <person name="Burstein D."/>
            <person name="Anantharaman K."/>
            <person name="Lane K.R."/>
            <person name="Thomas B.C."/>
            <person name="Pan C."/>
            <person name="Northen T.R."/>
            <person name="Banfield J.F."/>
        </authorList>
    </citation>
    <scope>NUCLEOTIDE SEQUENCE [LARGE SCALE GENOMIC DNA]</scope>
    <source>
        <strain evidence="6">WS_6</strain>
    </source>
</reference>
<name>A0A538T096_UNCEI</name>
<dbReference type="EMBL" id="VBOW01000070">
    <property type="protein sequence ID" value="TMQ57061.1"/>
    <property type="molecule type" value="Genomic_DNA"/>
</dbReference>
<dbReference type="GO" id="GO:0007160">
    <property type="term" value="P:cell-matrix adhesion"/>
    <property type="evidence" value="ECO:0007669"/>
    <property type="project" value="TreeGrafter"/>
</dbReference>
<dbReference type="InterPro" id="IPR013519">
    <property type="entry name" value="Int_alpha_beta-p"/>
</dbReference>
<feature type="signal peptide" evidence="4">
    <location>
        <begin position="1"/>
        <end position="23"/>
    </location>
</feature>
<dbReference type="PROSITE" id="PS51470">
    <property type="entry name" value="FG_GAP"/>
    <property type="match status" value="11"/>
</dbReference>
<dbReference type="InterPro" id="IPR028994">
    <property type="entry name" value="Integrin_alpha_N"/>
</dbReference>
<evidence type="ECO:0000256" key="1">
    <source>
        <dbReference type="ARBA" id="ARBA00022729"/>
    </source>
</evidence>
<dbReference type="SUPFAM" id="SSF69318">
    <property type="entry name" value="Integrin alpha N-terminal domain"/>
    <property type="match status" value="5"/>
</dbReference>
<evidence type="ECO:0000259" key="5">
    <source>
        <dbReference type="Pfam" id="PF13860"/>
    </source>
</evidence>
<dbReference type="PANTHER" id="PTHR23220:SF122">
    <property type="entry name" value="INTEGRIN ALPHA-PS1"/>
    <property type="match status" value="1"/>
</dbReference>
<dbReference type="Pfam" id="PF13860">
    <property type="entry name" value="FlgD_ig"/>
    <property type="match status" value="1"/>
</dbReference>
<keyword evidence="1 4" id="KW-0732">Signal</keyword>
<dbReference type="GO" id="GO:0005178">
    <property type="term" value="F:integrin binding"/>
    <property type="evidence" value="ECO:0007669"/>
    <property type="project" value="TreeGrafter"/>
</dbReference>
<dbReference type="GO" id="GO:0009897">
    <property type="term" value="C:external side of plasma membrane"/>
    <property type="evidence" value="ECO:0007669"/>
    <property type="project" value="TreeGrafter"/>
</dbReference>
<dbReference type="SMART" id="SM00191">
    <property type="entry name" value="Int_alpha"/>
    <property type="match status" value="12"/>
</dbReference>
<dbReference type="GO" id="GO:0008305">
    <property type="term" value="C:integrin complex"/>
    <property type="evidence" value="ECO:0007669"/>
    <property type="project" value="InterPro"/>
</dbReference>
<keyword evidence="3" id="KW-0325">Glycoprotein</keyword>
<dbReference type="Proteomes" id="UP000316852">
    <property type="component" value="Unassembled WGS sequence"/>
</dbReference>
<evidence type="ECO:0000313" key="6">
    <source>
        <dbReference type="EMBL" id="TMQ57061.1"/>
    </source>
</evidence>
<accession>A0A538T096</accession>
<dbReference type="Gene3D" id="2.130.10.130">
    <property type="entry name" value="Integrin alpha, N-terminal"/>
    <property type="match status" value="6"/>
</dbReference>
<dbReference type="PRINTS" id="PR01185">
    <property type="entry name" value="INTEGRINA"/>
</dbReference>
<sequence length="1128" mass="112019">MQADLRTRIAITAVVLASSAVLAGNALAISSRTLIAPTGAAAGDRFGSSVSSAGDVNGDGYADVIVGAYFNDAGGPDAGRAYVYYGGPGADAVTDLTLTGAAAFDRFGTSVSSAGDVNGDGYADVIVGAPFNDTGGAEAGRAYVYYGGPGADAVADLILTGTAAGDNFGGRVSSAGDVTGDGYADALRNDAGGTDAGRAYVYYGGPGADAVADLTLTGAAAGDLFGNSVSSAGDVNGDGYADVIVGADFNNAGGSHAGRAYVYYGGPGADAVADLTLTGAAANDLFGVSVSSAGDVNGDEYADVIVGATGGLGAGWAQVTAIYPYQVLSPNGGEQWVAGHPSTVRWLGHDPADLAVSSDGGSTWSTMASGVGGLEENEFTLTAPGPATDLAKVRLTYSGLASKRSNSDLSDGVFRIVLPVVPPAAAYRLQRTFVGAAGSDWFGWSVSSAGDMNGDGYADVIVGAYFNDAGGANAGRAYVYYGGPGADAVADLTLTGAAAGDEFGISVSSAGDVNGDGYADVIVGADLNAAGGPGAGRAYVFYGGPGADAVADLTLTGAAAGDAFGNSVSSAGDVNGDGYADVIVGAYLNDAGGTDAGRAYVYYGGPGADAVADLTLTGAAAGDSFGYSVSSAGDVNGDSYADVIVGAYLNDAGGADAGRAYVYYGGPGADAVADLTLTGAVANDRFSWAVSSAGDVNGDGYADVIVGAFGNSAGGAQAGRAYVYYGGPGADAVADLTLTGAAAFDWFGYRVSSAGDVNGDGYADVIVGANANDAGGANAGRAYVYYGGPGADAVADLTLTGAAAGDAFGISVSSAGDVNGDGYADVIVGAYQNDAGGGDAGAAYLYDLNRYFVLSPNGGETWNVGAAKSISWLGAEPADVLLSTDGGKTYDLLRSGVGGAPQNTIPLRVPHSPTKFARVRILPSLSTVGGQDESDSTFTIQTSVALLALLAAPAPNGARGAVISWQTDPGPEDLAGYRLEHALGGAEWRTLVTLTRETSYLDPSSGPATRYRLFAVNGFGEELLLGETFFRPAAPLAAWPLPYRGGNLSIAFATHGALGGGPGSAEVSLYDVSGRLVRTIARGQYPAGYQSAIWDGRDLQGRRAASGIYFLRSTTAGEDRAIKFVVVR</sequence>
<gene>
    <name evidence="6" type="ORF">E6K76_11550</name>
</gene>
<keyword evidence="2" id="KW-0677">Repeat</keyword>
<dbReference type="Gene3D" id="2.60.40.4070">
    <property type="match status" value="1"/>
</dbReference>
<dbReference type="GO" id="GO:0033627">
    <property type="term" value="P:cell adhesion mediated by integrin"/>
    <property type="evidence" value="ECO:0007669"/>
    <property type="project" value="TreeGrafter"/>
</dbReference>
<dbReference type="InterPro" id="IPR025965">
    <property type="entry name" value="FlgD/Vpr_Ig-like"/>
</dbReference>
<organism evidence="6 7">
    <name type="scientific">Eiseniibacteriota bacterium</name>
    <dbReference type="NCBI Taxonomy" id="2212470"/>
    <lineage>
        <taxon>Bacteria</taxon>
        <taxon>Candidatus Eiseniibacteriota</taxon>
    </lineage>
</organism>
<dbReference type="AlphaFoldDB" id="A0A538T096"/>
<dbReference type="GO" id="GO:0098609">
    <property type="term" value="P:cell-cell adhesion"/>
    <property type="evidence" value="ECO:0007669"/>
    <property type="project" value="TreeGrafter"/>
</dbReference>
<feature type="chain" id="PRO_5022011301" description="FlgD/Vpr Ig-like domain-containing protein" evidence="4">
    <location>
        <begin position="24"/>
        <end position="1128"/>
    </location>
</feature>
<evidence type="ECO:0000256" key="2">
    <source>
        <dbReference type="ARBA" id="ARBA00022737"/>
    </source>
</evidence>
<dbReference type="Pfam" id="PF01839">
    <property type="entry name" value="FG-GAP"/>
    <property type="match status" value="10"/>
</dbReference>
<evidence type="ECO:0000256" key="4">
    <source>
        <dbReference type="SAM" id="SignalP"/>
    </source>
</evidence>